<evidence type="ECO:0000313" key="2">
    <source>
        <dbReference type="Proteomes" id="UP000762676"/>
    </source>
</evidence>
<keyword evidence="1" id="KW-0808">Transferase</keyword>
<sequence>MDIFTSDIDTSLTQIECMTYVALKDSIKDILDKHAAEREISVKPRKPAPWITPAVKAAKQKQRQAERQWRKLGIQVHRDIYIHHRKNTKSMVVAGKRQYLNEKVLSSGSSKELFSLTNQLLGKEKKATLPDSVPCDKLCENLMSFFVDKIDTIRSNLCLENGIQFPPCEEFHGQILSEFKLVNESQVKEIILSSPNKSCPLDPLPSALFFQCPDVLLPHIFYLAVYLMNLKNHSLSHS</sequence>
<gene>
    <name evidence="1" type="ORF">ElyMa_000491100</name>
</gene>
<keyword evidence="1" id="KW-0548">Nucleotidyltransferase</keyword>
<dbReference type="PANTHER" id="PTHR46670:SF3">
    <property type="entry name" value="ENDONUCLEASE_EXONUCLEASE_PHOSPHATASE DOMAIN-CONTAINING PROTEIN"/>
    <property type="match status" value="1"/>
</dbReference>
<dbReference type="AlphaFoldDB" id="A0AAV4FUT9"/>
<dbReference type="PANTHER" id="PTHR46670">
    <property type="entry name" value="ENDO/EXONUCLEASE/PHOSPHATASE DOMAIN-CONTAINING PROTEIN"/>
    <property type="match status" value="1"/>
</dbReference>
<protein>
    <submittedName>
        <fullName evidence="1">RNA-directed DNA polymerase from mobile element jockey</fullName>
    </submittedName>
</protein>
<dbReference type="GO" id="GO:0003964">
    <property type="term" value="F:RNA-directed DNA polymerase activity"/>
    <property type="evidence" value="ECO:0007669"/>
    <property type="project" value="UniProtKB-KW"/>
</dbReference>
<dbReference type="EMBL" id="BMAT01000942">
    <property type="protein sequence ID" value="GFR76771.1"/>
    <property type="molecule type" value="Genomic_DNA"/>
</dbReference>
<proteinExistence type="predicted"/>
<reference evidence="1 2" key="1">
    <citation type="journal article" date="2021" name="Elife">
        <title>Chloroplast acquisition without the gene transfer in kleptoplastic sea slugs, Plakobranchus ocellatus.</title>
        <authorList>
            <person name="Maeda T."/>
            <person name="Takahashi S."/>
            <person name="Yoshida T."/>
            <person name="Shimamura S."/>
            <person name="Takaki Y."/>
            <person name="Nagai Y."/>
            <person name="Toyoda A."/>
            <person name="Suzuki Y."/>
            <person name="Arimoto A."/>
            <person name="Ishii H."/>
            <person name="Satoh N."/>
            <person name="Nishiyama T."/>
            <person name="Hasebe M."/>
            <person name="Maruyama T."/>
            <person name="Minagawa J."/>
            <person name="Obokata J."/>
            <person name="Shigenobu S."/>
        </authorList>
    </citation>
    <scope>NUCLEOTIDE SEQUENCE [LARGE SCALE GENOMIC DNA]</scope>
</reference>
<accession>A0AAV4FUT9</accession>
<evidence type="ECO:0000313" key="1">
    <source>
        <dbReference type="EMBL" id="GFR76771.1"/>
    </source>
</evidence>
<organism evidence="1 2">
    <name type="scientific">Elysia marginata</name>
    <dbReference type="NCBI Taxonomy" id="1093978"/>
    <lineage>
        <taxon>Eukaryota</taxon>
        <taxon>Metazoa</taxon>
        <taxon>Spiralia</taxon>
        <taxon>Lophotrochozoa</taxon>
        <taxon>Mollusca</taxon>
        <taxon>Gastropoda</taxon>
        <taxon>Heterobranchia</taxon>
        <taxon>Euthyneura</taxon>
        <taxon>Panpulmonata</taxon>
        <taxon>Sacoglossa</taxon>
        <taxon>Placobranchoidea</taxon>
        <taxon>Plakobranchidae</taxon>
        <taxon>Elysia</taxon>
    </lineage>
</organism>
<comment type="caution">
    <text evidence="1">The sequence shown here is derived from an EMBL/GenBank/DDBJ whole genome shotgun (WGS) entry which is preliminary data.</text>
</comment>
<dbReference type="Proteomes" id="UP000762676">
    <property type="component" value="Unassembled WGS sequence"/>
</dbReference>
<keyword evidence="2" id="KW-1185">Reference proteome</keyword>
<name>A0AAV4FUT9_9GAST</name>
<keyword evidence="1" id="KW-0695">RNA-directed DNA polymerase</keyword>